<dbReference type="eggNOG" id="COG4249">
    <property type="taxonomic scope" value="Bacteria"/>
</dbReference>
<reference evidence="2 3" key="1">
    <citation type="submission" date="2012-09" db="EMBL/GenBank/DDBJ databases">
        <title>Genome Sequence of alkane-degrading Bacterium Alcanivorax sp. 19-m-6.</title>
        <authorList>
            <person name="Lai Q."/>
            <person name="Shao Z."/>
        </authorList>
    </citation>
    <scope>NUCLEOTIDE SEQUENCE [LARGE SCALE GENOMIC DNA]</scope>
    <source>
        <strain evidence="2 3">19-m-6</strain>
    </source>
</reference>
<evidence type="ECO:0000313" key="3">
    <source>
        <dbReference type="Proteomes" id="UP000029444"/>
    </source>
</evidence>
<dbReference type="EMBL" id="ARXV01000007">
    <property type="protein sequence ID" value="KGD64712.1"/>
    <property type="molecule type" value="Genomic_DNA"/>
</dbReference>
<dbReference type="OrthoDB" id="1491023at2"/>
<keyword evidence="3" id="KW-1185">Reference proteome</keyword>
<dbReference type="STRING" id="1177154.Y5S_02078"/>
<dbReference type="PATRIC" id="fig|1177154.3.peg.2114"/>
<sequence length="703" mass="77115">MDGQRNVQGEERETVIMPTRVRLGITRRGWCAGVLLLGLFAALPVQAAKRALLVGVADYPNLPSWLQLAAPANDVEIVEALLRRRGFDDGNIEQLVTVEGKTQPTRANILAALDRLAAQAKDDDFYYLYFTGHGSRQPARATDNTETDGMDEIFLPTDVSGWDRATGTAKNAILDDELAVYIDRIRDRGADVWLVIDSCYSGTMTRGASAIPEVRYRRVGGDVLGIPDVAPGVKITDRDVMADFSTRDTVQGKPRGELIAFSAAQSAQTTPEMKLPRKAVERRFHGLFTYTLMEVMAANPQLSYQQLAQQVLSRYQSLPWLSTQPLFSASDMNKPLFNDDSPVPSSYFASFGNGELQVHAGSLSLLNGGATVAVFDSPIAKTRKRLGRVTLNGATPLRSWATLSDDAARGWPETVYVELEQPVASDNVNVAVLPASSSSAGQQAQLKNWLKMLSGSGSGMTLTEPERADILVSQFDGYLWFLRADQSLPCEEQVLDPSARKHCIDTRLPQRILNIPVPDKAQCSRWPLQECLKQTLKTGLMKIAKVTRMLASVQSLPGADPILRQVFRVERNGEKQPLSVNDRPILKEGDRILFALTNLSAQPQDVSILFVDSQYGVTQLYPDSGQPNRLASGESLHFEWVVNLDTVGMEHLMVSSVPGVGVSQDLAYLQQSPLNVSLRDSMASLSAPLPSAAINLFSWQVSR</sequence>
<dbReference type="GO" id="GO:0005737">
    <property type="term" value="C:cytoplasm"/>
    <property type="evidence" value="ECO:0007669"/>
    <property type="project" value="TreeGrafter"/>
</dbReference>
<name>A0A095SJG5_9GAMM</name>
<gene>
    <name evidence="2" type="ORF">Y5S_02078</name>
</gene>
<comment type="caution">
    <text evidence="2">The sequence shown here is derived from an EMBL/GenBank/DDBJ whole genome shotgun (WGS) entry which is preliminary data.</text>
</comment>
<dbReference type="PANTHER" id="PTHR48104">
    <property type="entry name" value="METACASPASE-4"/>
    <property type="match status" value="1"/>
</dbReference>
<dbReference type="Gene3D" id="3.40.50.1460">
    <property type="match status" value="1"/>
</dbReference>
<protein>
    <submittedName>
        <fullName evidence="2">Peptidase C14 caspase catalytic subunit p20</fullName>
    </submittedName>
</protein>
<feature type="domain" description="Peptidase C14 caspase" evidence="1">
    <location>
        <begin position="49"/>
        <end position="316"/>
    </location>
</feature>
<accession>A0A095SJG5</accession>
<dbReference type="Proteomes" id="UP000029444">
    <property type="component" value="Unassembled WGS sequence"/>
</dbReference>
<evidence type="ECO:0000259" key="1">
    <source>
        <dbReference type="Pfam" id="PF00656"/>
    </source>
</evidence>
<dbReference type="GO" id="GO:0004197">
    <property type="term" value="F:cysteine-type endopeptidase activity"/>
    <property type="evidence" value="ECO:0007669"/>
    <property type="project" value="InterPro"/>
</dbReference>
<dbReference type="InterPro" id="IPR050452">
    <property type="entry name" value="Metacaspase"/>
</dbReference>
<dbReference type="InterPro" id="IPR029030">
    <property type="entry name" value="Caspase-like_dom_sf"/>
</dbReference>
<proteinExistence type="predicted"/>
<dbReference type="Pfam" id="PF00656">
    <property type="entry name" value="Peptidase_C14"/>
    <property type="match status" value="1"/>
</dbReference>
<dbReference type="SUPFAM" id="SSF52129">
    <property type="entry name" value="Caspase-like"/>
    <property type="match status" value="1"/>
</dbReference>
<dbReference type="GO" id="GO:0006508">
    <property type="term" value="P:proteolysis"/>
    <property type="evidence" value="ECO:0007669"/>
    <property type="project" value="InterPro"/>
</dbReference>
<dbReference type="AlphaFoldDB" id="A0A095SJG5"/>
<dbReference type="PANTHER" id="PTHR48104:SF30">
    <property type="entry name" value="METACASPASE-1"/>
    <property type="match status" value="1"/>
</dbReference>
<organism evidence="2 3">
    <name type="scientific">Alcanivorax nanhaiticus</name>
    <dbReference type="NCBI Taxonomy" id="1177154"/>
    <lineage>
        <taxon>Bacteria</taxon>
        <taxon>Pseudomonadati</taxon>
        <taxon>Pseudomonadota</taxon>
        <taxon>Gammaproteobacteria</taxon>
        <taxon>Oceanospirillales</taxon>
        <taxon>Alcanivoracaceae</taxon>
        <taxon>Alcanivorax</taxon>
    </lineage>
</organism>
<dbReference type="InterPro" id="IPR011600">
    <property type="entry name" value="Pept_C14_caspase"/>
</dbReference>
<evidence type="ECO:0000313" key="2">
    <source>
        <dbReference type="EMBL" id="KGD64712.1"/>
    </source>
</evidence>